<dbReference type="InParanoid" id="G4Z3K2"/>
<keyword evidence="3" id="KW-1185">Reference proteome</keyword>
<dbReference type="Proteomes" id="UP000002640">
    <property type="component" value="Unassembled WGS sequence"/>
</dbReference>
<keyword evidence="1" id="KW-0812">Transmembrane</keyword>
<protein>
    <submittedName>
        <fullName evidence="2">Uncharacterized protein</fullName>
    </submittedName>
</protein>
<dbReference type="AlphaFoldDB" id="G4Z3K2"/>
<sequence>MATTKSTEAVPARLSTIKKSGVITRGGRLLRRYYDWKNVHQYLGRYSTDKLISFEEYRQTTPVKRVVAIIVLTPVPGLVMMLMLAAILLNSPLLGVTRNATFFIQSALSYSVMAFSLLLFIRCSLRLPQSFYSHRQALFILVTTACLNELVMLIVAMYWRFPTPF</sequence>
<keyword evidence="1" id="KW-0472">Membrane</keyword>
<evidence type="ECO:0000256" key="1">
    <source>
        <dbReference type="SAM" id="Phobius"/>
    </source>
</evidence>
<feature type="transmembrane region" description="Helical" evidence="1">
    <location>
        <begin position="66"/>
        <end position="90"/>
    </location>
</feature>
<gene>
    <name evidence="2" type="ORF">PHYSODRAFT_297960</name>
</gene>
<keyword evidence="1" id="KW-1133">Transmembrane helix</keyword>
<accession>G4Z3K2</accession>
<evidence type="ECO:0000313" key="2">
    <source>
        <dbReference type="EMBL" id="EGZ19374.1"/>
    </source>
</evidence>
<evidence type="ECO:0000313" key="3">
    <source>
        <dbReference type="Proteomes" id="UP000002640"/>
    </source>
</evidence>
<organism evidence="2 3">
    <name type="scientific">Phytophthora sojae (strain P6497)</name>
    <name type="common">Soybean stem and root rot agent</name>
    <name type="synonym">Phytophthora megasperma f. sp. glycines</name>
    <dbReference type="NCBI Taxonomy" id="1094619"/>
    <lineage>
        <taxon>Eukaryota</taxon>
        <taxon>Sar</taxon>
        <taxon>Stramenopiles</taxon>
        <taxon>Oomycota</taxon>
        <taxon>Peronosporomycetes</taxon>
        <taxon>Peronosporales</taxon>
        <taxon>Peronosporaceae</taxon>
        <taxon>Phytophthora</taxon>
    </lineage>
</organism>
<reference evidence="2 3" key="1">
    <citation type="journal article" date="2006" name="Science">
        <title>Phytophthora genome sequences uncover evolutionary origins and mechanisms of pathogenesis.</title>
        <authorList>
            <person name="Tyler B.M."/>
            <person name="Tripathy S."/>
            <person name="Zhang X."/>
            <person name="Dehal P."/>
            <person name="Jiang R.H."/>
            <person name="Aerts A."/>
            <person name="Arredondo F.D."/>
            <person name="Baxter L."/>
            <person name="Bensasson D."/>
            <person name="Beynon J.L."/>
            <person name="Chapman J."/>
            <person name="Damasceno C.M."/>
            <person name="Dorrance A.E."/>
            <person name="Dou D."/>
            <person name="Dickerman A.W."/>
            <person name="Dubchak I.L."/>
            <person name="Garbelotto M."/>
            <person name="Gijzen M."/>
            <person name="Gordon S.G."/>
            <person name="Govers F."/>
            <person name="Grunwald N.J."/>
            <person name="Huang W."/>
            <person name="Ivors K.L."/>
            <person name="Jones R.W."/>
            <person name="Kamoun S."/>
            <person name="Krampis K."/>
            <person name="Lamour K.H."/>
            <person name="Lee M.K."/>
            <person name="McDonald W.H."/>
            <person name="Medina M."/>
            <person name="Meijer H.J."/>
            <person name="Nordberg E.K."/>
            <person name="Maclean D.J."/>
            <person name="Ospina-Giraldo M.D."/>
            <person name="Morris P.F."/>
            <person name="Phuntumart V."/>
            <person name="Putnam N.H."/>
            <person name="Rash S."/>
            <person name="Rose J.K."/>
            <person name="Sakihama Y."/>
            <person name="Salamov A.A."/>
            <person name="Savidor A."/>
            <person name="Scheuring C.F."/>
            <person name="Smith B.M."/>
            <person name="Sobral B.W."/>
            <person name="Terry A."/>
            <person name="Torto-Alalibo T.A."/>
            <person name="Win J."/>
            <person name="Xu Z."/>
            <person name="Zhang H."/>
            <person name="Grigoriev I.V."/>
            <person name="Rokhsar D.S."/>
            <person name="Boore J.L."/>
        </authorList>
    </citation>
    <scope>NUCLEOTIDE SEQUENCE [LARGE SCALE GENOMIC DNA]</scope>
    <source>
        <strain evidence="2 3">P6497</strain>
    </source>
</reference>
<feature type="transmembrane region" description="Helical" evidence="1">
    <location>
        <begin position="102"/>
        <end position="125"/>
    </location>
</feature>
<dbReference type="KEGG" id="psoj:PHYSODRAFT_297960"/>
<dbReference type="GeneID" id="20641561"/>
<dbReference type="EMBL" id="JH159153">
    <property type="protein sequence ID" value="EGZ19374.1"/>
    <property type="molecule type" value="Genomic_DNA"/>
</dbReference>
<name>G4Z3K2_PHYSP</name>
<proteinExistence type="predicted"/>
<dbReference type="RefSeq" id="XP_009522091.1">
    <property type="nucleotide sequence ID" value="XM_009523796.1"/>
</dbReference>
<feature type="transmembrane region" description="Helical" evidence="1">
    <location>
        <begin position="137"/>
        <end position="159"/>
    </location>
</feature>